<gene>
    <name evidence="1" type="ORF">Bhyg_12523</name>
</gene>
<name>A0A9Q0MXD5_9DIPT</name>
<organism evidence="1 2">
    <name type="scientific">Pseudolycoriella hygida</name>
    <dbReference type="NCBI Taxonomy" id="35572"/>
    <lineage>
        <taxon>Eukaryota</taxon>
        <taxon>Metazoa</taxon>
        <taxon>Ecdysozoa</taxon>
        <taxon>Arthropoda</taxon>
        <taxon>Hexapoda</taxon>
        <taxon>Insecta</taxon>
        <taxon>Pterygota</taxon>
        <taxon>Neoptera</taxon>
        <taxon>Endopterygota</taxon>
        <taxon>Diptera</taxon>
        <taxon>Nematocera</taxon>
        <taxon>Sciaroidea</taxon>
        <taxon>Sciaridae</taxon>
        <taxon>Pseudolycoriella</taxon>
    </lineage>
</organism>
<dbReference type="Proteomes" id="UP001151699">
    <property type="component" value="Chromosome X"/>
</dbReference>
<protein>
    <submittedName>
        <fullName evidence="1">Uncharacterized protein</fullName>
    </submittedName>
</protein>
<sequence length="81" mass="9283">MSSGIIFSQIRLHSVFLDWSSLPEKNREAKFEGRKVFGWLVRQGGQRQRLKAEKFLLVGSSRRSAGFGFGKKLKKVMIVKL</sequence>
<comment type="caution">
    <text evidence="1">The sequence shown here is derived from an EMBL/GenBank/DDBJ whole genome shotgun (WGS) entry which is preliminary data.</text>
</comment>
<dbReference type="EMBL" id="WJQU01000003">
    <property type="protein sequence ID" value="KAJ6639776.1"/>
    <property type="molecule type" value="Genomic_DNA"/>
</dbReference>
<evidence type="ECO:0000313" key="2">
    <source>
        <dbReference type="Proteomes" id="UP001151699"/>
    </source>
</evidence>
<evidence type="ECO:0000313" key="1">
    <source>
        <dbReference type="EMBL" id="KAJ6639776.1"/>
    </source>
</evidence>
<keyword evidence="2" id="KW-1185">Reference proteome</keyword>
<accession>A0A9Q0MXD5</accession>
<proteinExistence type="predicted"/>
<dbReference type="AlphaFoldDB" id="A0A9Q0MXD5"/>
<reference evidence="1" key="1">
    <citation type="submission" date="2022-07" db="EMBL/GenBank/DDBJ databases">
        <authorList>
            <person name="Trinca V."/>
            <person name="Uliana J.V.C."/>
            <person name="Torres T.T."/>
            <person name="Ward R.J."/>
            <person name="Monesi N."/>
        </authorList>
    </citation>
    <scope>NUCLEOTIDE SEQUENCE</scope>
    <source>
        <strain evidence="1">HSMRA1968</strain>
        <tissue evidence="1">Whole embryos</tissue>
    </source>
</reference>